<dbReference type="InterPro" id="IPR030048">
    <property type="entry name" value="SurE"/>
</dbReference>
<dbReference type="PANTHER" id="PTHR30457">
    <property type="entry name" value="5'-NUCLEOTIDASE SURE"/>
    <property type="match status" value="1"/>
</dbReference>
<proteinExistence type="inferred from homology"/>
<name>A0A8H5BV29_9AGAR</name>
<evidence type="ECO:0000256" key="1">
    <source>
        <dbReference type="ARBA" id="ARBA00011062"/>
    </source>
</evidence>
<dbReference type="InterPro" id="IPR002828">
    <property type="entry name" value="SurE-like_Pase/nucleotidase"/>
</dbReference>
<protein>
    <recommendedName>
        <fullName evidence="4">Survival protein SurE-like phosphatase/nucleotidase domain-containing protein</fullName>
    </recommendedName>
</protein>
<dbReference type="Gene3D" id="3.40.1210.10">
    <property type="entry name" value="Survival protein SurE-like phosphatase/nucleotidase"/>
    <property type="match status" value="1"/>
</dbReference>
<evidence type="ECO:0000313" key="6">
    <source>
        <dbReference type="Proteomes" id="UP000567179"/>
    </source>
</evidence>
<gene>
    <name evidence="5" type="ORF">D9619_009023</name>
</gene>
<dbReference type="Pfam" id="PF01975">
    <property type="entry name" value="SurE"/>
    <property type="match status" value="1"/>
</dbReference>
<evidence type="ECO:0000256" key="3">
    <source>
        <dbReference type="ARBA" id="ARBA00022801"/>
    </source>
</evidence>
<evidence type="ECO:0000313" key="5">
    <source>
        <dbReference type="EMBL" id="KAF5329551.1"/>
    </source>
</evidence>
<dbReference type="GO" id="GO:0046872">
    <property type="term" value="F:metal ion binding"/>
    <property type="evidence" value="ECO:0007669"/>
    <property type="project" value="UniProtKB-KW"/>
</dbReference>
<dbReference type="EMBL" id="JAACJJ010000002">
    <property type="protein sequence ID" value="KAF5329551.1"/>
    <property type="molecule type" value="Genomic_DNA"/>
</dbReference>
<evidence type="ECO:0000259" key="4">
    <source>
        <dbReference type="Pfam" id="PF01975"/>
    </source>
</evidence>
<keyword evidence="6" id="KW-1185">Reference proteome</keyword>
<dbReference type="Proteomes" id="UP000567179">
    <property type="component" value="Unassembled WGS sequence"/>
</dbReference>
<keyword evidence="2" id="KW-0479">Metal-binding</keyword>
<dbReference type="SUPFAM" id="SSF64167">
    <property type="entry name" value="SurE-like"/>
    <property type="match status" value="1"/>
</dbReference>
<dbReference type="GO" id="GO:0008252">
    <property type="term" value="F:nucleotidase activity"/>
    <property type="evidence" value="ECO:0007669"/>
    <property type="project" value="InterPro"/>
</dbReference>
<dbReference type="InterPro" id="IPR036523">
    <property type="entry name" value="SurE-like_sf"/>
</dbReference>
<keyword evidence="3" id="KW-0378">Hydrolase</keyword>
<organism evidence="5 6">
    <name type="scientific">Psilocybe cf. subviscida</name>
    <dbReference type="NCBI Taxonomy" id="2480587"/>
    <lineage>
        <taxon>Eukaryota</taxon>
        <taxon>Fungi</taxon>
        <taxon>Dikarya</taxon>
        <taxon>Basidiomycota</taxon>
        <taxon>Agaricomycotina</taxon>
        <taxon>Agaricomycetes</taxon>
        <taxon>Agaricomycetidae</taxon>
        <taxon>Agaricales</taxon>
        <taxon>Agaricineae</taxon>
        <taxon>Strophariaceae</taxon>
        <taxon>Psilocybe</taxon>
    </lineage>
</organism>
<dbReference type="PANTHER" id="PTHR30457:SF0">
    <property type="entry name" value="PHOSPHATASE, PUTATIVE (AFU_ORTHOLOGUE AFUA_4G01070)-RELATED"/>
    <property type="match status" value="1"/>
</dbReference>
<accession>A0A8H5BV29</accession>
<comment type="caution">
    <text evidence="5">The sequence shown here is derived from an EMBL/GenBank/DDBJ whole genome shotgun (WGS) entry which is preliminary data.</text>
</comment>
<feature type="domain" description="Survival protein SurE-like phosphatase/nucleotidase" evidence="4">
    <location>
        <begin position="74"/>
        <end position="292"/>
    </location>
</feature>
<evidence type="ECO:0000256" key="2">
    <source>
        <dbReference type="ARBA" id="ARBA00022723"/>
    </source>
</evidence>
<sequence length="351" mass="36712">MSWSRNTLHVTTITFYIFDSTSLSMERTTLRLHDRPIIMLGYPITHHQKFPIVMQFSWAFLFLTSVALAKGQKILLTNDDGWAVAQIRDQYNAFTATGFDVILSAPAENKSGTGSSTTTPTVLASACEFNTCAAGSPAEGSNTTDPRINYVNGFPVDAVNFGIQTLAPKFFGSKPDLVVSGANIGANLGSTVNVSGTVGAACEAALEGVPSIAFSGSSGSQVSYTTLSQTTAASTVTANIYTALVLKFTQALLNNTTPLLPTGTSVNVNFAANANCPSASSYKFVFTRLQASSSATDVTTCGTDHLIAESTEITKGCIATVSVFNASNKGDVSATTQAAVLNKISSILSCP</sequence>
<dbReference type="AlphaFoldDB" id="A0A8H5BV29"/>
<comment type="similarity">
    <text evidence="1">Belongs to the SurE nucleotidase family.</text>
</comment>
<reference evidence="5 6" key="1">
    <citation type="journal article" date="2020" name="ISME J.">
        <title>Uncovering the hidden diversity of litter-decomposition mechanisms in mushroom-forming fungi.</title>
        <authorList>
            <person name="Floudas D."/>
            <person name="Bentzer J."/>
            <person name="Ahren D."/>
            <person name="Johansson T."/>
            <person name="Persson P."/>
            <person name="Tunlid A."/>
        </authorList>
    </citation>
    <scope>NUCLEOTIDE SEQUENCE [LARGE SCALE GENOMIC DNA]</scope>
    <source>
        <strain evidence="5 6">CBS 101986</strain>
    </source>
</reference>
<dbReference type="OrthoDB" id="4018688at2759"/>